<dbReference type="Pfam" id="PF13672">
    <property type="entry name" value="PP2C_2"/>
    <property type="match status" value="1"/>
</dbReference>
<dbReference type="EMBL" id="JBEPLJ010000005">
    <property type="protein sequence ID" value="MET3585318.1"/>
    <property type="molecule type" value="Genomic_DNA"/>
</dbReference>
<dbReference type="SMART" id="SM00331">
    <property type="entry name" value="PP2C_SIG"/>
    <property type="match status" value="1"/>
</dbReference>
<evidence type="ECO:0000313" key="2">
    <source>
        <dbReference type="EMBL" id="MET3585318.1"/>
    </source>
</evidence>
<gene>
    <name evidence="2" type="ORF">ABID21_001427</name>
</gene>
<evidence type="ECO:0000259" key="1">
    <source>
        <dbReference type="PROSITE" id="PS51746"/>
    </source>
</evidence>
<reference evidence="2 3" key="1">
    <citation type="submission" date="2024-06" db="EMBL/GenBank/DDBJ databases">
        <title>Genomic Encyclopedia of Type Strains, Phase IV (KMG-IV): sequencing the most valuable type-strain genomes for metagenomic binning, comparative biology and taxonomic classification.</title>
        <authorList>
            <person name="Goeker M."/>
        </authorList>
    </citation>
    <scope>NUCLEOTIDE SEQUENCE [LARGE SCALE GENOMIC DNA]</scope>
    <source>
        <strain evidence="2 3">DSM 105042</strain>
    </source>
</reference>
<dbReference type="PROSITE" id="PS51746">
    <property type="entry name" value="PPM_2"/>
    <property type="match status" value="1"/>
</dbReference>
<dbReference type="SUPFAM" id="SSF81606">
    <property type="entry name" value="PP2C-like"/>
    <property type="match status" value="1"/>
</dbReference>
<accession>A0ABV2H455</accession>
<dbReference type="RefSeq" id="WP_247243285.1">
    <property type="nucleotide sequence ID" value="NZ_JALJRA010000005.1"/>
</dbReference>
<dbReference type="InterPro" id="IPR001932">
    <property type="entry name" value="PPM-type_phosphatase-like_dom"/>
</dbReference>
<protein>
    <submittedName>
        <fullName evidence="2">Serine/threonine protein phosphatase PrpC</fullName>
    </submittedName>
</protein>
<dbReference type="InterPro" id="IPR015655">
    <property type="entry name" value="PP2C"/>
</dbReference>
<dbReference type="SMART" id="SM00332">
    <property type="entry name" value="PP2Cc"/>
    <property type="match status" value="1"/>
</dbReference>
<keyword evidence="3" id="KW-1185">Reference proteome</keyword>
<dbReference type="Gene3D" id="3.60.40.10">
    <property type="entry name" value="PPM-type phosphatase domain"/>
    <property type="match status" value="1"/>
</dbReference>
<feature type="domain" description="PPM-type phosphatase" evidence="1">
    <location>
        <begin position="12"/>
        <end position="225"/>
    </location>
</feature>
<name>A0ABV2H455_9HYPH</name>
<sequence length="229" mass="23991">MIQPPDGQPVVEAEAATRRGYSHAYNEDAYLVSVDAHVFAVADGMGGHRDGHRASNLVVSALAKKLERPAAFEDRILASQIAIEEANAALHSEAVANPALGISGSTVVALVVGEGYACCLWVGDSRLYLMRSGRLYLISEDHAAVSGALTRAVGSAGKVAVERRLVELSDGDVFLLCSDGLLKGMTEETLIDILAGGGENVADRLLAKSVAGGSTDDITLVLVWVYSRG</sequence>
<evidence type="ECO:0000313" key="3">
    <source>
        <dbReference type="Proteomes" id="UP001549031"/>
    </source>
</evidence>
<dbReference type="Proteomes" id="UP001549031">
    <property type="component" value="Unassembled WGS sequence"/>
</dbReference>
<dbReference type="InterPro" id="IPR036457">
    <property type="entry name" value="PPM-type-like_dom_sf"/>
</dbReference>
<comment type="caution">
    <text evidence="2">The sequence shown here is derived from an EMBL/GenBank/DDBJ whole genome shotgun (WGS) entry which is preliminary data.</text>
</comment>
<dbReference type="PANTHER" id="PTHR47992">
    <property type="entry name" value="PROTEIN PHOSPHATASE"/>
    <property type="match status" value="1"/>
</dbReference>
<dbReference type="CDD" id="cd00143">
    <property type="entry name" value="PP2Cc"/>
    <property type="match status" value="1"/>
</dbReference>
<organism evidence="2 3">
    <name type="scientific">Pseudorhizobium tarimense</name>
    <dbReference type="NCBI Taxonomy" id="1079109"/>
    <lineage>
        <taxon>Bacteria</taxon>
        <taxon>Pseudomonadati</taxon>
        <taxon>Pseudomonadota</taxon>
        <taxon>Alphaproteobacteria</taxon>
        <taxon>Hyphomicrobiales</taxon>
        <taxon>Rhizobiaceae</taxon>
        <taxon>Rhizobium/Agrobacterium group</taxon>
        <taxon>Pseudorhizobium</taxon>
    </lineage>
</organism>
<proteinExistence type="predicted"/>